<dbReference type="Gene3D" id="1.10.340.30">
    <property type="entry name" value="Hypothetical protein, domain 2"/>
    <property type="match status" value="1"/>
</dbReference>
<dbReference type="GO" id="GO:0003684">
    <property type="term" value="F:damaged DNA binding"/>
    <property type="evidence" value="ECO:0007669"/>
    <property type="project" value="InterPro"/>
</dbReference>
<evidence type="ECO:0000256" key="4">
    <source>
        <dbReference type="ARBA" id="ARBA00022763"/>
    </source>
</evidence>
<keyword evidence="4" id="KW-0227">DNA damage</keyword>
<dbReference type="SUPFAM" id="SSF55945">
    <property type="entry name" value="TATA-box binding protein-like"/>
    <property type="match status" value="1"/>
</dbReference>
<dbReference type="InterPro" id="IPR023170">
    <property type="entry name" value="HhH_base_excis_C"/>
</dbReference>
<dbReference type="Pfam" id="PF07934">
    <property type="entry name" value="OGG_N"/>
    <property type="match status" value="1"/>
</dbReference>
<organism evidence="13 14">
    <name type="scientific">Gomphillus americanus</name>
    <dbReference type="NCBI Taxonomy" id="1940652"/>
    <lineage>
        <taxon>Eukaryota</taxon>
        <taxon>Fungi</taxon>
        <taxon>Dikarya</taxon>
        <taxon>Ascomycota</taxon>
        <taxon>Pezizomycotina</taxon>
        <taxon>Lecanoromycetes</taxon>
        <taxon>OSLEUM clade</taxon>
        <taxon>Ostropomycetidae</taxon>
        <taxon>Ostropales</taxon>
        <taxon>Graphidaceae</taxon>
        <taxon>Gomphilloideae</taxon>
        <taxon>Gomphillus</taxon>
    </lineage>
</organism>
<dbReference type="OrthoDB" id="238681at2759"/>
<dbReference type="Gene3D" id="3.30.310.40">
    <property type="match status" value="1"/>
</dbReference>
<evidence type="ECO:0000256" key="9">
    <source>
        <dbReference type="ARBA" id="ARBA00023268"/>
    </source>
</evidence>
<evidence type="ECO:0000259" key="12">
    <source>
        <dbReference type="SMART" id="SM00478"/>
    </source>
</evidence>
<dbReference type="Proteomes" id="UP000664169">
    <property type="component" value="Unassembled WGS sequence"/>
</dbReference>
<protein>
    <recommendedName>
        <fullName evidence="3">DNA-(apurinic or apyrimidinic site) lyase</fullName>
        <ecNumber evidence="3">4.2.99.18</ecNumber>
    </recommendedName>
</protein>
<name>A0A8H3IDS0_9LECA</name>
<sequence length="477" mass="53702">MSWRSIDIPITELCIDTVLRSGQSFRWKRSGPLEYSCAIHGRIITLKQDPTKLYYRAIFPPAVNNESTASVPIPLISRTASDLEEFELQETQRFLRHYLNLEPNLGELYAQWSEKDKNFAKKAPKFHGVRILKQDAWETLVGFICSSCNNIKRISQMMDKLCANYGPLIGHIGDVPYYDMPSPAALVNPRVETHLRELGFGYRAAYLFQTAQMISREEDGWLDSLRNPENPVFGHKASPAGQMLPEGREGYRNAHAALVELQGVGAKVADCVCLFGLGWGEAVPVDTHVWQIAQRDYGFGRGKHKSLTKATYDAVANYFRQLWGKEAGWAHSVLFTADLKTFAEKAAANIVKSEEILDSVKAETNDNTATVSIKEETIVHDNGNADNFALGVSDIIARTSSIQDEIKHEPEEDIMNSNTAEGKDENAVLKREISEVAAHIMSNKRTANGHVKQERIDVKTELVERVVKRRRSDRLRR</sequence>
<dbReference type="Gene3D" id="1.10.1670.10">
    <property type="entry name" value="Helix-hairpin-Helix base-excision DNA repair enzymes (C-terminal)"/>
    <property type="match status" value="1"/>
</dbReference>
<keyword evidence="7" id="KW-0456">Lyase</keyword>
<evidence type="ECO:0000256" key="11">
    <source>
        <dbReference type="ARBA" id="ARBA00044632"/>
    </source>
</evidence>
<evidence type="ECO:0000256" key="8">
    <source>
        <dbReference type="ARBA" id="ARBA00023242"/>
    </source>
</evidence>
<keyword evidence="6" id="KW-0234">DNA repair</keyword>
<evidence type="ECO:0000256" key="1">
    <source>
        <dbReference type="ARBA" id="ARBA00004123"/>
    </source>
</evidence>
<proteinExistence type="inferred from homology"/>
<dbReference type="Pfam" id="PF00730">
    <property type="entry name" value="HhH-GPD"/>
    <property type="match status" value="1"/>
</dbReference>
<keyword evidence="10" id="KW-0326">Glycosidase</keyword>
<dbReference type="SUPFAM" id="SSF48150">
    <property type="entry name" value="DNA-glycosylase"/>
    <property type="match status" value="1"/>
</dbReference>
<dbReference type="InterPro" id="IPR052054">
    <property type="entry name" value="Oxidative_DNA_repair_enzyme"/>
</dbReference>
<dbReference type="GO" id="GO:0034039">
    <property type="term" value="F:8-oxo-7,8-dihydroguanine DNA N-glycosylase activity"/>
    <property type="evidence" value="ECO:0007669"/>
    <property type="project" value="TreeGrafter"/>
</dbReference>
<comment type="similarity">
    <text evidence="2">Belongs to the type-1 OGG1 family.</text>
</comment>
<dbReference type="GO" id="GO:0005634">
    <property type="term" value="C:nucleus"/>
    <property type="evidence" value="ECO:0007669"/>
    <property type="project" value="UniProtKB-SubCell"/>
</dbReference>
<accession>A0A8H3IDS0</accession>
<comment type="subcellular location">
    <subcellularLocation>
        <location evidence="1">Nucleus</location>
    </subcellularLocation>
</comment>
<dbReference type="GO" id="GO:0006285">
    <property type="term" value="P:base-excision repair, AP site formation"/>
    <property type="evidence" value="ECO:0007669"/>
    <property type="project" value="TreeGrafter"/>
</dbReference>
<reference evidence="13" key="1">
    <citation type="submission" date="2021-03" db="EMBL/GenBank/DDBJ databases">
        <authorList>
            <person name="Tagirdzhanova G."/>
        </authorList>
    </citation>
    <scope>NUCLEOTIDE SEQUENCE</scope>
</reference>
<keyword evidence="14" id="KW-1185">Reference proteome</keyword>
<keyword evidence="8" id="KW-0539">Nucleus</keyword>
<keyword evidence="5" id="KW-0378">Hydrolase</keyword>
<dbReference type="PANTHER" id="PTHR10242:SF2">
    <property type="entry name" value="N-GLYCOSYLASE_DNA LYASE"/>
    <property type="match status" value="1"/>
</dbReference>
<evidence type="ECO:0000313" key="13">
    <source>
        <dbReference type="EMBL" id="CAF9914753.1"/>
    </source>
</evidence>
<dbReference type="EMBL" id="CAJPDQ010000009">
    <property type="protein sequence ID" value="CAF9914753.1"/>
    <property type="molecule type" value="Genomic_DNA"/>
</dbReference>
<gene>
    <name evidence="13" type="ORF">GOMPHAMPRED_008249</name>
</gene>
<evidence type="ECO:0000256" key="5">
    <source>
        <dbReference type="ARBA" id="ARBA00022801"/>
    </source>
</evidence>
<dbReference type="SMART" id="SM00478">
    <property type="entry name" value="ENDO3c"/>
    <property type="match status" value="1"/>
</dbReference>
<comment type="catalytic activity">
    <reaction evidence="11">
        <text>2'-deoxyribonucleotide-(2'-deoxyribose 5'-phosphate)-2'-deoxyribonucleotide-DNA = a 3'-end 2'-deoxyribonucleotide-(2,3-dehydro-2,3-deoxyribose 5'-phosphate)-DNA + a 5'-end 5'-phospho-2'-deoxyribonucleoside-DNA + H(+)</text>
        <dbReference type="Rhea" id="RHEA:66592"/>
        <dbReference type="Rhea" id="RHEA-COMP:13180"/>
        <dbReference type="Rhea" id="RHEA-COMP:16897"/>
        <dbReference type="Rhea" id="RHEA-COMP:17067"/>
        <dbReference type="ChEBI" id="CHEBI:15378"/>
        <dbReference type="ChEBI" id="CHEBI:136412"/>
        <dbReference type="ChEBI" id="CHEBI:157695"/>
        <dbReference type="ChEBI" id="CHEBI:167181"/>
        <dbReference type="EC" id="4.2.99.18"/>
    </reaction>
</comment>
<dbReference type="AlphaFoldDB" id="A0A8H3IDS0"/>
<feature type="domain" description="HhH-GPD" evidence="12">
    <location>
        <begin position="145"/>
        <end position="339"/>
    </location>
</feature>
<dbReference type="EC" id="4.2.99.18" evidence="3"/>
<evidence type="ECO:0000256" key="10">
    <source>
        <dbReference type="ARBA" id="ARBA00023295"/>
    </source>
</evidence>
<dbReference type="GO" id="GO:0140078">
    <property type="term" value="F:class I DNA-(apurinic or apyrimidinic site) endonuclease activity"/>
    <property type="evidence" value="ECO:0007669"/>
    <property type="project" value="UniProtKB-EC"/>
</dbReference>
<evidence type="ECO:0000256" key="6">
    <source>
        <dbReference type="ARBA" id="ARBA00023204"/>
    </source>
</evidence>
<dbReference type="InterPro" id="IPR012904">
    <property type="entry name" value="OGG_N"/>
</dbReference>
<comment type="caution">
    <text evidence="13">The sequence shown here is derived from an EMBL/GenBank/DDBJ whole genome shotgun (WGS) entry which is preliminary data.</text>
</comment>
<dbReference type="PANTHER" id="PTHR10242">
    <property type="entry name" value="8-OXOGUANINE DNA GLYCOSYLASE"/>
    <property type="match status" value="1"/>
</dbReference>
<dbReference type="GO" id="GO:0006289">
    <property type="term" value="P:nucleotide-excision repair"/>
    <property type="evidence" value="ECO:0007669"/>
    <property type="project" value="InterPro"/>
</dbReference>
<evidence type="ECO:0000256" key="2">
    <source>
        <dbReference type="ARBA" id="ARBA00010679"/>
    </source>
</evidence>
<dbReference type="InterPro" id="IPR011257">
    <property type="entry name" value="DNA_glycosylase"/>
</dbReference>
<keyword evidence="9" id="KW-0511">Multifunctional enzyme</keyword>
<dbReference type="CDD" id="cd00056">
    <property type="entry name" value="ENDO3c"/>
    <property type="match status" value="1"/>
</dbReference>
<evidence type="ECO:0000256" key="7">
    <source>
        <dbReference type="ARBA" id="ARBA00023239"/>
    </source>
</evidence>
<dbReference type="FunFam" id="1.10.1670.10:FF:000005">
    <property type="entry name" value="N-glycosylase/DNA lyase OGG1"/>
    <property type="match status" value="1"/>
</dbReference>
<evidence type="ECO:0000256" key="3">
    <source>
        <dbReference type="ARBA" id="ARBA00012720"/>
    </source>
</evidence>
<evidence type="ECO:0000313" key="14">
    <source>
        <dbReference type="Proteomes" id="UP000664169"/>
    </source>
</evidence>
<dbReference type="InterPro" id="IPR003265">
    <property type="entry name" value="HhH-GPD_domain"/>
</dbReference>